<protein>
    <recommendedName>
        <fullName evidence="1">HD domain-containing protein</fullName>
    </recommendedName>
</protein>
<name>A0A1G6DRY8_9BACT</name>
<dbReference type="Gene3D" id="1.10.3210.10">
    <property type="entry name" value="Hypothetical protein af1432"/>
    <property type="match status" value="1"/>
</dbReference>
<evidence type="ECO:0000313" key="2">
    <source>
        <dbReference type="EMBL" id="SDB47565.1"/>
    </source>
</evidence>
<dbReference type="STRING" id="617002.SAMN05660653_02332"/>
<dbReference type="EMBL" id="FMXO01000013">
    <property type="protein sequence ID" value="SDB47565.1"/>
    <property type="molecule type" value="Genomic_DNA"/>
</dbReference>
<evidence type="ECO:0000259" key="1">
    <source>
        <dbReference type="Pfam" id="PF01966"/>
    </source>
</evidence>
<dbReference type="PANTHER" id="PTHR38659:SF1">
    <property type="entry name" value="METAL DEPENDENT PHOSPHOHYDROLASE"/>
    <property type="match status" value="1"/>
</dbReference>
<dbReference type="AlphaFoldDB" id="A0A1G6DRY8"/>
<dbReference type="InterPro" id="IPR006674">
    <property type="entry name" value="HD_domain"/>
</dbReference>
<gene>
    <name evidence="2" type="ORF">SAMN05660653_02332</name>
</gene>
<reference evidence="2 3" key="1">
    <citation type="submission" date="2016-10" db="EMBL/GenBank/DDBJ databases">
        <authorList>
            <person name="de Groot N.N."/>
        </authorList>
    </citation>
    <scope>NUCLEOTIDE SEQUENCE [LARGE SCALE GENOMIC DNA]</scope>
    <source>
        <strain evidence="2 3">ASO4-2</strain>
    </source>
</reference>
<organism evidence="2 3">
    <name type="scientific">Desulfonatronum thiosulfatophilum</name>
    <dbReference type="NCBI Taxonomy" id="617002"/>
    <lineage>
        <taxon>Bacteria</taxon>
        <taxon>Pseudomonadati</taxon>
        <taxon>Thermodesulfobacteriota</taxon>
        <taxon>Desulfovibrionia</taxon>
        <taxon>Desulfovibrionales</taxon>
        <taxon>Desulfonatronaceae</taxon>
        <taxon>Desulfonatronum</taxon>
    </lineage>
</organism>
<keyword evidence="3" id="KW-1185">Reference proteome</keyword>
<feature type="domain" description="HD" evidence="1">
    <location>
        <begin position="21"/>
        <end position="96"/>
    </location>
</feature>
<proteinExistence type="predicted"/>
<dbReference type="Proteomes" id="UP000198771">
    <property type="component" value="Unassembled WGS sequence"/>
</dbReference>
<dbReference type="RefSeq" id="WP_092121784.1">
    <property type="nucleotide sequence ID" value="NZ_FMXO01000013.1"/>
</dbReference>
<dbReference type="PANTHER" id="PTHR38659">
    <property type="entry name" value="METAL-DEPENDENT PHOSPHOHYDROLASE"/>
    <property type="match status" value="1"/>
</dbReference>
<evidence type="ECO:0000313" key="3">
    <source>
        <dbReference type="Proteomes" id="UP000198771"/>
    </source>
</evidence>
<sequence>MLTREEAWELLASKGQERHMLHHALETEAVMRGLARRLEQDEDVWGLTGLLHDLDFHETKDIPDEHALRAATWLADALPGEALQAIRAHNGERNGIMPAAQFDYALRCAETVTGLVSAAALVRPTKLDGLGAKSLKKKMKDKAFAAAVNREIIRECERVGVSLDDFLNDAVASIAEIADQVDLK</sequence>
<dbReference type="OrthoDB" id="9801160at2"/>
<dbReference type="Pfam" id="PF01966">
    <property type="entry name" value="HD"/>
    <property type="match status" value="1"/>
</dbReference>
<accession>A0A1G6DRY8</accession>
<dbReference type="SUPFAM" id="SSF109604">
    <property type="entry name" value="HD-domain/PDEase-like"/>
    <property type="match status" value="1"/>
</dbReference>